<accession>R7THI7</accession>
<feature type="coiled-coil region" evidence="1">
    <location>
        <begin position="732"/>
        <end position="759"/>
    </location>
</feature>
<dbReference type="STRING" id="283909.R7THI7"/>
<dbReference type="PANTHER" id="PTHR35088">
    <property type="entry name" value="COILED-COIL DOMAIN-CONTAINING PROTEIN 178"/>
    <property type="match status" value="1"/>
</dbReference>
<reference evidence="4" key="1">
    <citation type="submission" date="2012-12" db="EMBL/GenBank/DDBJ databases">
        <authorList>
            <person name="Hellsten U."/>
            <person name="Grimwood J."/>
            <person name="Chapman J.A."/>
            <person name="Shapiro H."/>
            <person name="Aerts A."/>
            <person name="Otillar R.P."/>
            <person name="Terry A.Y."/>
            <person name="Boore J.L."/>
            <person name="Simakov O."/>
            <person name="Marletaz F."/>
            <person name="Cho S.-J."/>
            <person name="Edsinger-Gonzales E."/>
            <person name="Havlak P."/>
            <person name="Kuo D.-H."/>
            <person name="Larsson T."/>
            <person name="Lv J."/>
            <person name="Arendt D."/>
            <person name="Savage R."/>
            <person name="Osoegawa K."/>
            <person name="de Jong P."/>
            <person name="Lindberg D.R."/>
            <person name="Seaver E.C."/>
            <person name="Weisblat D.A."/>
            <person name="Putnam N.H."/>
            <person name="Grigoriev I.V."/>
            <person name="Rokhsar D.S."/>
        </authorList>
    </citation>
    <scope>NUCLEOTIDE SEQUENCE</scope>
    <source>
        <strain evidence="4">I ESC-2004</strain>
    </source>
</reference>
<evidence type="ECO:0008006" key="5">
    <source>
        <dbReference type="Google" id="ProtNLM"/>
    </source>
</evidence>
<dbReference type="OrthoDB" id="10010556at2759"/>
<reference evidence="3" key="3">
    <citation type="submission" date="2015-06" db="UniProtKB">
        <authorList>
            <consortium name="EnsemblMetazoa"/>
        </authorList>
    </citation>
    <scope>IDENTIFICATION</scope>
</reference>
<keyword evidence="1" id="KW-0175">Coiled coil</keyword>
<reference evidence="2 4" key="2">
    <citation type="journal article" date="2013" name="Nature">
        <title>Insights into bilaterian evolution from three spiralian genomes.</title>
        <authorList>
            <person name="Simakov O."/>
            <person name="Marletaz F."/>
            <person name="Cho S.J."/>
            <person name="Edsinger-Gonzales E."/>
            <person name="Havlak P."/>
            <person name="Hellsten U."/>
            <person name="Kuo D.H."/>
            <person name="Larsson T."/>
            <person name="Lv J."/>
            <person name="Arendt D."/>
            <person name="Savage R."/>
            <person name="Osoegawa K."/>
            <person name="de Jong P."/>
            <person name="Grimwood J."/>
            <person name="Chapman J.A."/>
            <person name="Shapiro H."/>
            <person name="Aerts A."/>
            <person name="Otillar R.P."/>
            <person name="Terry A.Y."/>
            <person name="Boore J.L."/>
            <person name="Grigoriev I.V."/>
            <person name="Lindberg D.R."/>
            <person name="Seaver E.C."/>
            <person name="Weisblat D.A."/>
            <person name="Putnam N.H."/>
            <person name="Rokhsar D.S."/>
        </authorList>
    </citation>
    <scope>NUCLEOTIDE SEQUENCE</scope>
    <source>
        <strain evidence="2 4">I ESC-2004</strain>
    </source>
</reference>
<dbReference type="PANTHER" id="PTHR35088:SF1">
    <property type="entry name" value="COILED-COIL DOMAIN-CONTAINING PROTEIN 178"/>
    <property type="match status" value="1"/>
</dbReference>
<feature type="coiled-coil region" evidence="1">
    <location>
        <begin position="840"/>
        <end position="888"/>
    </location>
</feature>
<dbReference type="Proteomes" id="UP000014760">
    <property type="component" value="Unassembled WGS sequence"/>
</dbReference>
<gene>
    <name evidence="2" type="ORF">CAPTEDRAFT_227270</name>
</gene>
<dbReference type="SUPFAM" id="SSF57997">
    <property type="entry name" value="Tropomyosin"/>
    <property type="match status" value="1"/>
</dbReference>
<proteinExistence type="predicted"/>
<feature type="coiled-coil region" evidence="1">
    <location>
        <begin position="276"/>
        <end position="331"/>
    </location>
</feature>
<dbReference type="OMA" id="AICHIQD"/>
<dbReference type="InterPro" id="IPR038826">
    <property type="entry name" value="CCDC178"/>
</dbReference>
<organism evidence="2">
    <name type="scientific">Capitella teleta</name>
    <name type="common">Polychaete worm</name>
    <dbReference type="NCBI Taxonomy" id="283909"/>
    <lineage>
        <taxon>Eukaryota</taxon>
        <taxon>Metazoa</taxon>
        <taxon>Spiralia</taxon>
        <taxon>Lophotrochozoa</taxon>
        <taxon>Annelida</taxon>
        <taxon>Polychaeta</taxon>
        <taxon>Sedentaria</taxon>
        <taxon>Scolecida</taxon>
        <taxon>Capitellidae</taxon>
        <taxon>Capitella</taxon>
    </lineage>
</organism>
<dbReference type="EMBL" id="AMQN01012861">
    <property type="status" value="NOT_ANNOTATED_CDS"/>
    <property type="molecule type" value="Genomic_DNA"/>
</dbReference>
<sequence>MAQSKVVRVEELEPLTSELSLSAHEGRLVPSLGKSPDLNSKNSSGYVSLLPENWPHLSSLLQRFSWDYTTAVSPSINKAVAHLHLLKDILDQFCNSGDLGSKAHTISCATTVTQKSASTPANSSKKTLHFQQDTASGNHYMPSAQSTTSPFIPGSSHSAGTGLQIIGQGAKEEKDDVISEVTEDGIDSILEAPYLGIEDVTEEVILLLAKLESDRQETLNQLYSERDRVKMLKHKINSLAEQKLVELPVAVQKEHEGCANDLIELNWHVNNRSRIESRIKKRVENAQDVNTRLKEDIGFVTIHIPLVQEKLNLEQEAMARIQQAQADANDELSITQDRCSSVVSKYDDACIKASQEREGIKADLDAVNKDLAEINEQLSMAKKTHSSYVEQFDKLDKRLNDNDQELNFLEVKCENLRVAEAMVSATVKDLESKIKREEFEQGKLQRENSRLSEQLLKEVKAYEEIKRNLTEAILLKKEKLKRFTRRNKELQMDIEDAGDKIRECERQKVADQKNIARMNKELDRTRDLILVTNEDLASVTIINNATKDQLQAQEEKSLQTEDALKATVEAMRKQMKEEMHTKTVMSARIHSDSSEKEKLLAENRLKKQKIDKQAAEVRASMENVQQRVQQLRDVYAGKSKKSISGIKCKQSVMDPKRRSIKSQYGVIVKERGKRPSVSLPGRTLPQLPKIPEEPLYVPPNSPVLSPLLVKPSNNMAAFCPIEEKCLILLQMCSDLRSRIDKIEKQKEELREELERKKIELEPDESCVDDTDSVGGSIGVKLNIDIVHYMVLGYHNEELLAVNKRLDYMAWKTEMMNKKLDDMDASANMFNKAQESTLMATKKLEGDLEEVEEKIRAAERIEDDLTAHLNRLKERVKDKNKNHDELFKSRKAVLETLQNNFKDELAKNTQLASAYRRLQNEHMFIKSKMLDKYDEIVKVENAMKDARQLSALQKKMHHARLIYFKYRHLYNDSERESLEAASCLNGTKVNDLQIEMDNALEKISDFLQNQLNPESIHKTAMNNLDKKERDHLVQQFAAPEVNVPSVAPTVQSHKSSVTACH</sequence>
<dbReference type="HOGENOM" id="CLU_289389_0_0_1"/>
<name>R7THI7_CAPTE</name>
<evidence type="ECO:0000313" key="2">
    <source>
        <dbReference type="EMBL" id="ELT93268.1"/>
    </source>
</evidence>
<evidence type="ECO:0000313" key="3">
    <source>
        <dbReference type="EnsemblMetazoa" id="CapteP227270"/>
    </source>
</evidence>
<evidence type="ECO:0000256" key="1">
    <source>
        <dbReference type="SAM" id="Coils"/>
    </source>
</evidence>
<protein>
    <recommendedName>
        <fullName evidence="5">Coiled-coil domain-containing protein 178</fullName>
    </recommendedName>
</protein>
<dbReference type="EnsemblMetazoa" id="CapteT227270">
    <property type="protein sequence ID" value="CapteP227270"/>
    <property type="gene ID" value="CapteG227270"/>
</dbReference>
<dbReference type="AlphaFoldDB" id="R7THI7"/>
<feature type="coiled-coil region" evidence="1">
    <location>
        <begin position="596"/>
        <end position="641"/>
    </location>
</feature>
<dbReference type="EMBL" id="KB309805">
    <property type="protein sequence ID" value="ELT93268.1"/>
    <property type="molecule type" value="Genomic_DNA"/>
</dbReference>
<evidence type="ECO:0000313" key="4">
    <source>
        <dbReference type="Proteomes" id="UP000014760"/>
    </source>
</evidence>
<feature type="coiled-coil region" evidence="1">
    <location>
        <begin position="357"/>
        <end position="521"/>
    </location>
</feature>
<keyword evidence="4" id="KW-1185">Reference proteome</keyword>